<dbReference type="AlphaFoldDB" id="A0A0G0MQJ9"/>
<proteinExistence type="predicted"/>
<dbReference type="Proteomes" id="UP000034181">
    <property type="component" value="Unassembled WGS sequence"/>
</dbReference>
<name>A0A0G0MQJ9_9BACT</name>
<evidence type="ECO:0000313" key="1">
    <source>
        <dbReference type="EMBL" id="KKQ75944.1"/>
    </source>
</evidence>
<organism evidence="1 2">
    <name type="scientific">Candidatus Woesebacteria bacterium GW2011_GWB1_38_5b</name>
    <dbReference type="NCBI Taxonomy" id="1618569"/>
    <lineage>
        <taxon>Bacteria</taxon>
        <taxon>Candidatus Woeseibacteriota</taxon>
    </lineage>
</organism>
<sequence length="121" mass="14063">MTQIWYKWLVLGIPTSLWHLIEPGMIFEIRRSPYPITFWDEGMSAKYVGKERIISIECLDNGSLKINYQKIRFEGIESATTERGKWVDLSFTFTPEQMLTAFHGKLVIRIGLKTFALKMAS</sequence>
<reference evidence="1 2" key="1">
    <citation type="journal article" date="2015" name="Nature">
        <title>rRNA introns, odd ribosomes, and small enigmatic genomes across a large radiation of phyla.</title>
        <authorList>
            <person name="Brown C.T."/>
            <person name="Hug L.A."/>
            <person name="Thomas B.C."/>
            <person name="Sharon I."/>
            <person name="Castelle C.J."/>
            <person name="Singh A."/>
            <person name="Wilkins M.J."/>
            <person name="Williams K.H."/>
            <person name="Banfield J.F."/>
        </authorList>
    </citation>
    <scope>NUCLEOTIDE SEQUENCE [LARGE SCALE GENOMIC DNA]</scope>
</reference>
<evidence type="ECO:0000313" key="2">
    <source>
        <dbReference type="Proteomes" id="UP000034181"/>
    </source>
</evidence>
<gene>
    <name evidence="1" type="ORF">US96_C0001G0020</name>
</gene>
<dbReference type="EMBL" id="LBUZ01000001">
    <property type="protein sequence ID" value="KKQ75944.1"/>
    <property type="molecule type" value="Genomic_DNA"/>
</dbReference>
<protein>
    <submittedName>
        <fullName evidence="1">Uncharacterized protein</fullName>
    </submittedName>
</protein>
<accession>A0A0G0MQJ9</accession>
<comment type="caution">
    <text evidence="1">The sequence shown here is derived from an EMBL/GenBank/DDBJ whole genome shotgun (WGS) entry which is preliminary data.</text>
</comment>